<name>A0A5Y2S6N3_SALER</name>
<dbReference type="AlphaFoldDB" id="A0A5Y2S6N3"/>
<evidence type="ECO:0000313" key="1">
    <source>
        <dbReference type="EMBL" id="ECF6053812.1"/>
    </source>
</evidence>
<reference evidence="1" key="1">
    <citation type="submission" date="2019-07" db="EMBL/GenBank/DDBJ databases">
        <authorList>
            <person name="Ashton P.M."/>
            <person name="Dallman T."/>
            <person name="Nair S."/>
            <person name="De Pinna E."/>
            <person name="Peters T."/>
            <person name="Grant K."/>
        </authorList>
    </citation>
    <scope>NUCLEOTIDE SEQUENCE [LARGE SCALE GENOMIC DNA]</scope>
    <source>
        <strain evidence="1">107213</strain>
    </source>
</reference>
<dbReference type="Proteomes" id="UP000839746">
    <property type="component" value="Unassembled WGS sequence"/>
</dbReference>
<organism evidence="1">
    <name type="scientific">Salmonella enterica subsp. salamae</name>
    <dbReference type="NCBI Taxonomy" id="59202"/>
    <lineage>
        <taxon>Bacteria</taxon>
        <taxon>Pseudomonadati</taxon>
        <taxon>Pseudomonadota</taxon>
        <taxon>Gammaproteobacteria</taxon>
        <taxon>Enterobacterales</taxon>
        <taxon>Enterobacteriaceae</taxon>
        <taxon>Salmonella</taxon>
    </lineage>
</organism>
<proteinExistence type="predicted"/>
<comment type="caution">
    <text evidence="1">The sequence shown here is derived from an EMBL/GenBank/DDBJ whole genome shotgun (WGS) entry which is preliminary data.</text>
</comment>
<accession>A0A5Y2S6N3</accession>
<sequence length="373" mass="43482">MSKYSNRVSFPESVTYTFEYQKEHFWRCRYTSSDGTSLYYRILLPLEVKPVSIKPERIAGNNNLYAIGCYQTVSGAKYPFTEVDVVYEHINNDIDASDWGEHILDLLGEEILHRQDYYSVSGRYADFLTRGYIGGKTVISRARVFKNYDFEHNGANVIMVKVGCDEDDYKLVAEDLFHCVKFFTLINDSKWHLAEELKSINLDMPANYSFYYPASWLYSERYNNERMSYYSLSLKEESRYHGIIDGYFLYHDAEINKEQICNLIVGNLKENNFSDIKDIALKESKNIFNKNITELWTANIKVNSPRKMEGVLVIFAGRVQESWFCIIGSLIPREKSFEAWAAGKRAIDIILNSLNNYDLEYEDQFYAGHNKIS</sequence>
<dbReference type="EMBL" id="AAILSQ010000031">
    <property type="protein sequence ID" value="ECF6053812.1"/>
    <property type="molecule type" value="Genomic_DNA"/>
</dbReference>
<protein>
    <submittedName>
        <fullName evidence="1">Uncharacterized protein</fullName>
    </submittedName>
</protein>
<gene>
    <name evidence="1" type="ORF">FNN84_21790</name>
</gene>